<accession>A0A8S3YPD5</accession>
<dbReference type="EMBL" id="CAJHNH020000384">
    <property type="protein sequence ID" value="CAG5117305.1"/>
    <property type="molecule type" value="Genomic_DNA"/>
</dbReference>
<evidence type="ECO:0000256" key="1">
    <source>
        <dbReference type="SAM" id="MobiDB-lite"/>
    </source>
</evidence>
<name>A0A8S3YPD5_9EUPU</name>
<evidence type="ECO:0000313" key="2">
    <source>
        <dbReference type="EMBL" id="CAG5117305.1"/>
    </source>
</evidence>
<dbReference type="OrthoDB" id="6100846at2759"/>
<sequence>YRRPPSVSSSVKVPYVQPQDAIGQESSEDGEIAALSSGSPKVHYKSPRDRPGRQNSPLYACVPVNSTDD</sequence>
<comment type="caution">
    <text evidence="2">The sequence shown here is derived from an EMBL/GenBank/DDBJ whole genome shotgun (WGS) entry which is preliminary data.</text>
</comment>
<dbReference type="Proteomes" id="UP000678393">
    <property type="component" value="Unassembled WGS sequence"/>
</dbReference>
<reference evidence="2" key="1">
    <citation type="submission" date="2021-04" db="EMBL/GenBank/DDBJ databases">
        <authorList>
            <consortium name="Molecular Ecology Group"/>
        </authorList>
    </citation>
    <scope>NUCLEOTIDE SEQUENCE</scope>
</reference>
<feature type="non-terminal residue" evidence="2">
    <location>
        <position position="1"/>
    </location>
</feature>
<proteinExistence type="predicted"/>
<feature type="region of interest" description="Disordered" evidence="1">
    <location>
        <begin position="1"/>
        <end position="69"/>
    </location>
</feature>
<organism evidence="2 3">
    <name type="scientific">Candidula unifasciata</name>
    <dbReference type="NCBI Taxonomy" id="100452"/>
    <lineage>
        <taxon>Eukaryota</taxon>
        <taxon>Metazoa</taxon>
        <taxon>Spiralia</taxon>
        <taxon>Lophotrochozoa</taxon>
        <taxon>Mollusca</taxon>
        <taxon>Gastropoda</taxon>
        <taxon>Heterobranchia</taxon>
        <taxon>Euthyneura</taxon>
        <taxon>Panpulmonata</taxon>
        <taxon>Eupulmonata</taxon>
        <taxon>Stylommatophora</taxon>
        <taxon>Helicina</taxon>
        <taxon>Helicoidea</taxon>
        <taxon>Geomitridae</taxon>
        <taxon>Candidula</taxon>
    </lineage>
</organism>
<evidence type="ECO:0000313" key="3">
    <source>
        <dbReference type="Proteomes" id="UP000678393"/>
    </source>
</evidence>
<keyword evidence="3" id="KW-1185">Reference proteome</keyword>
<gene>
    <name evidence="2" type="ORF">CUNI_LOCUS2863</name>
</gene>
<feature type="compositionally biased region" description="Low complexity" evidence="1">
    <location>
        <begin position="1"/>
        <end position="18"/>
    </location>
</feature>
<protein>
    <submittedName>
        <fullName evidence="2">Uncharacterized protein</fullName>
    </submittedName>
</protein>
<dbReference type="AlphaFoldDB" id="A0A8S3YPD5"/>